<sequence>MKKTKRLSMAPIGCRKLRACCGISFRGGGGAGGTIMEVSGLEGPTELCLLDTQPLSSLNDDVELLKTCGVMNCGGGARFGSDSLKPIFFADVPSKFLYFWRNSDILRIKSSASTLFLRLPATLPFVVNDGVLFGIGSVNAAYCLSSVLPTVCLLKAVGAMVRLACSTSPPTAKRGGRTPPILPPDLLLYSWRDCNKRPAGPPLHFVVLTTWGPKKTASKGPGDMLPRQLNLPLLIQAFEFLGALKCIENIKITVYQVDEYEKDAKQ</sequence>
<name>A0A1A9VDV7_GLOAU</name>
<dbReference type="Proteomes" id="UP000078200">
    <property type="component" value="Unassembled WGS sequence"/>
</dbReference>
<protein>
    <submittedName>
        <fullName evidence="1">Uncharacterized protein</fullName>
    </submittedName>
</protein>
<evidence type="ECO:0000313" key="1">
    <source>
        <dbReference type="EnsemblMetazoa" id="GAUT034054-PA"/>
    </source>
</evidence>
<accession>A0A1A9VDV7</accession>
<dbReference type="AlphaFoldDB" id="A0A1A9VDV7"/>
<proteinExistence type="predicted"/>
<dbReference type="VEuPathDB" id="VectorBase:GAUT034054"/>
<dbReference type="EnsemblMetazoa" id="GAUT034054-RA">
    <property type="protein sequence ID" value="GAUT034054-PA"/>
    <property type="gene ID" value="GAUT034054"/>
</dbReference>
<keyword evidence="2" id="KW-1185">Reference proteome</keyword>
<reference evidence="1" key="1">
    <citation type="submission" date="2020-05" db="UniProtKB">
        <authorList>
            <consortium name="EnsemblMetazoa"/>
        </authorList>
    </citation>
    <scope>IDENTIFICATION</scope>
    <source>
        <strain evidence="1">TTRI</strain>
    </source>
</reference>
<organism evidence="1 2">
    <name type="scientific">Glossina austeni</name>
    <name type="common">Savannah tsetse fly</name>
    <dbReference type="NCBI Taxonomy" id="7395"/>
    <lineage>
        <taxon>Eukaryota</taxon>
        <taxon>Metazoa</taxon>
        <taxon>Ecdysozoa</taxon>
        <taxon>Arthropoda</taxon>
        <taxon>Hexapoda</taxon>
        <taxon>Insecta</taxon>
        <taxon>Pterygota</taxon>
        <taxon>Neoptera</taxon>
        <taxon>Endopterygota</taxon>
        <taxon>Diptera</taxon>
        <taxon>Brachycera</taxon>
        <taxon>Muscomorpha</taxon>
        <taxon>Hippoboscoidea</taxon>
        <taxon>Glossinidae</taxon>
        <taxon>Glossina</taxon>
    </lineage>
</organism>
<evidence type="ECO:0000313" key="2">
    <source>
        <dbReference type="Proteomes" id="UP000078200"/>
    </source>
</evidence>